<dbReference type="Proteomes" id="UP000736672">
    <property type="component" value="Unassembled WGS sequence"/>
</dbReference>
<dbReference type="AlphaFoldDB" id="A0A9P9KJY0"/>
<name>A0A9P9KJY0_FUSSL</name>
<organism evidence="2 3">
    <name type="scientific">Fusarium solani</name>
    <name type="common">Filamentous fungus</name>
    <dbReference type="NCBI Taxonomy" id="169388"/>
    <lineage>
        <taxon>Eukaryota</taxon>
        <taxon>Fungi</taxon>
        <taxon>Dikarya</taxon>
        <taxon>Ascomycota</taxon>
        <taxon>Pezizomycotina</taxon>
        <taxon>Sordariomycetes</taxon>
        <taxon>Hypocreomycetidae</taxon>
        <taxon>Hypocreales</taxon>
        <taxon>Nectriaceae</taxon>
        <taxon>Fusarium</taxon>
        <taxon>Fusarium solani species complex</taxon>
    </lineage>
</organism>
<dbReference type="OrthoDB" id="5089221at2759"/>
<keyword evidence="1" id="KW-0472">Membrane</keyword>
<protein>
    <submittedName>
        <fullName evidence="2">Uncharacterized protein</fullName>
    </submittedName>
</protein>
<evidence type="ECO:0000313" key="3">
    <source>
        <dbReference type="Proteomes" id="UP000736672"/>
    </source>
</evidence>
<feature type="transmembrane region" description="Helical" evidence="1">
    <location>
        <begin position="337"/>
        <end position="361"/>
    </location>
</feature>
<gene>
    <name evidence="2" type="ORF">B0J15DRAFT_491353</name>
</gene>
<evidence type="ECO:0000313" key="2">
    <source>
        <dbReference type="EMBL" id="KAH7259905.1"/>
    </source>
</evidence>
<evidence type="ECO:0000256" key="1">
    <source>
        <dbReference type="SAM" id="Phobius"/>
    </source>
</evidence>
<keyword evidence="1" id="KW-1133">Transmembrane helix</keyword>
<sequence>MDIAITLGQTFISRGLWSWVGLANDVLTFLQKASTSPLKARMVLICQHRDFAMNEEDITAAIALLYQDEIPEWDLESYWPAESREGVAGASVSVILRHRLRRADDPLNHSVLRNLCRKLVGWHSLSTYKYRVVPEWRRSSMSETDRLFGSCLILMQLQDFYDNFKLAKDLNNDEKLNWVEQTLWLAECFLQQFGELLPFLTDEFIESILGAEPLSPQLRAVLSVMRRLIEASSIKSDDTFRHSQSELSNIPTKTFVELLVYTTTPLYRYGRQLKDAADTLGNECHDLDMEYLANILYRVIGSNVPFCGAAGMLCRRVDDERTEWRNTTIRIATGTGLVALVFWPIAVFGLVACAVSGYGWYQKAQEYTKVEQMGKFGQEVDILGSCCKTYMVLVVIRAGSFFDRGTPQYESYKRLLRELYDVDVESEDFRMNDLLKSKGLEIFQKVDVTRLMVQKHGKDYGLKTSMGE</sequence>
<dbReference type="EMBL" id="JAGTJS010000008">
    <property type="protein sequence ID" value="KAH7259905.1"/>
    <property type="molecule type" value="Genomic_DNA"/>
</dbReference>
<keyword evidence="1" id="KW-0812">Transmembrane</keyword>
<proteinExistence type="predicted"/>
<reference evidence="2" key="1">
    <citation type="journal article" date="2021" name="Nat. Commun.">
        <title>Genetic determinants of endophytism in the Arabidopsis root mycobiome.</title>
        <authorList>
            <person name="Mesny F."/>
            <person name="Miyauchi S."/>
            <person name="Thiergart T."/>
            <person name="Pickel B."/>
            <person name="Atanasova L."/>
            <person name="Karlsson M."/>
            <person name="Huettel B."/>
            <person name="Barry K.W."/>
            <person name="Haridas S."/>
            <person name="Chen C."/>
            <person name="Bauer D."/>
            <person name="Andreopoulos W."/>
            <person name="Pangilinan J."/>
            <person name="LaButti K."/>
            <person name="Riley R."/>
            <person name="Lipzen A."/>
            <person name="Clum A."/>
            <person name="Drula E."/>
            <person name="Henrissat B."/>
            <person name="Kohler A."/>
            <person name="Grigoriev I.V."/>
            <person name="Martin F.M."/>
            <person name="Hacquard S."/>
        </authorList>
    </citation>
    <scope>NUCLEOTIDE SEQUENCE</scope>
    <source>
        <strain evidence="2">FSSC 5 MPI-SDFR-AT-0091</strain>
    </source>
</reference>
<comment type="caution">
    <text evidence="2">The sequence shown here is derived from an EMBL/GenBank/DDBJ whole genome shotgun (WGS) entry which is preliminary data.</text>
</comment>
<keyword evidence="3" id="KW-1185">Reference proteome</keyword>
<accession>A0A9P9KJY0</accession>